<proteinExistence type="predicted"/>
<dbReference type="EC" id="2.1.1.-" evidence="2"/>
<dbReference type="Gene3D" id="2.170.270.10">
    <property type="entry name" value="SET domain"/>
    <property type="match status" value="1"/>
</dbReference>
<dbReference type="EMBL" id="JBHUOJ010000004">
    <property type="protein sequence ID" value="MFD2831820.1"/>
    <property type="molecule type" value="Genomic_DNA"/>
</dbReference>
<dbReference type="Proteomes" id="UP001597438">
    <property type="component" value="Unassembled WGS sequence"/>
</dbReference>
<name>A0ABW5X0R8_9FLAO</name>
<dbReference type="GO" id="GO:0032259">
    <property type="term" value="P:methylation"/>
    <property type="evidence" value="ECO:0007669"/>
    <property type="project" value="UniProtKB-KW"/>
</dbReference>
<dbReference type="SUPFAM" id="SSF82199">
    <property type="entry name" value="SET domain"/>
    <property type="match status" value="1"/>
</dbReference>
<dbReference type="CDD" id="cd08161">
    <property type="entry name" value="SET"/>
    <property type="match status" value="1"/>
</dbReference>
<dbReference type="GO" id="GO:0008168">
    <property type="term" value="F:methyltransferase activity"/>
    <property type="evidence" value="ECO:0007669"/>
    <property type="project" value="UniProtKB-KW"/>
</dbReference>
<evidence type="ECO:0000313" key="3">
    <source>
        <dbReference type="Proteomes" id="UP001597438"/>
    </source>
</evidence>
<accession>A0ABW5X0R8</accession>
<dbReference type="InterPro" id="IPR001214">
    <property type="entry name" value="SET_dom"/>
</dbReference>
<protein>
    <submittedName>
        <fullName evidence="2">SET domain-containing protein</fullName>
        <ecNumber evidence="2">2.1.1.-</ecNumber>
    </submittedName>
</protein>
<reference evidence="3" key="1">
    <citation type="journal article" date="2019" name="Int. J. Syst. Evol. Microbiol.">
        <title>The Global Catalogue of Microorganisms (GCM) 10K type strain sequencing project: providing services to taxonomists for standard genome sequencing and annotation.</title>
        <authorList>
            <consortium name="The Broad Institute Genomics Platform"/>
            <consortium name="The Broad Institute Genome Sequencing Center for Infectious Disease"/>
            <person name="Wu L."/>
            <person name="Ma J."/>
        </authorList>
    </citation>
    <scope>NUCLEOTIDE SEQUENCE [LARGE SCALE GENOMIC DNA]</scope>
    <source>
        <strain evidence="3">KCTC 52925</strain>
    </source>
</reference>
<dbReference type="InterPro" id="IPR046341">
    <property type="entry name" value="SET_dom_sf"/>
</dbReference>
<feature type="domain" description="SET" evidence="1">
    <location>
        <begin position="4"/>
        <end position="112"/>
    </location>
</feature>
<gene>
    <name evidence="2" type="ORF">ACFSYS_00880</name>
</gene>
<keyword evidence="2" id="KW-0489">Methyltransferase</keyword>
<evidence type="ECO:0000259" key="1">
    <source>
        <dbReference type="PROSITE" id="PS50280"/>
    </source>
</evidence>
<evidence type="ECO:0000313" key="2">
    <source>
        <dbReference type="EMBL" id="MFD2831820.1"/>
    </source>
</evidence>
<organism evidence="2 3">
    <name type="scientific">Christiangramia antarctica</name>
    <dbReference type="NCBI Taxonomy" id="2058158"/>
    <lineage>
        <taxon>Bacteria</taxon>
        <taxon>Pseudomonadati</taxon>
        <taxon>Bacteroidota</taxon>
        <taxon>Flavobacteriia</taxon>
        <taxon>Flavobacteriales</taxon>
        <taxon>Flavobacteriaceae</taxon>
        <taxon>Christiangramia</taxon>
    </lineage>
</organism>
<dbReference type="PROSITE" id="PS50280">
    <property type="entry name" value="SET"/>
    <property type="match status" value="1"/>
</dbReference>
<keyword evidence="2" id="KW-0808">Transferase</keyword>
<dbReference type="Pfam" id="PF00856">
    <property type="entry name" value="SET"/>
    <property type="match status" value="1"/>
</dbReference>
<dbReference type="RefSeq" id="WP_251739913.1">
    <property type="nucleotide sequence ID" value="NZ_JBHUOJ010000004.1"/>
</dbReference>
<sequence>MMHPDTELRWISSKIGYGVVATKLIPKGTITWALDELDHVFKPDAPEKLKSDSRDMLEKYSFRNHKGEHILCWDLAKFVNHSFKSNCLSTCYNFELAIRDIQIGEELTDDYGYLNLTESFTPEDEGTARKEVLPDDILRCHQEWDEKLEQAFPYISKVHQPLFSLLPEKVKEKIEEINSGSRKMKSTKKLYFRPRKKRIKL</sequence>
<comment type="caution">
    <text evidence="2">The sequence shown here is derived from an EMBL/GenBank/DDBJ whole genome shotgun (WGS) entry which is preliminary data.</text>
</comment>
<keyword evidence="3" id="KW-1185">Reference proteome</keyword>